<evidence type="ECO:0000313" key="2">
    <source>
        <dbReference type="Proteomes" id="UP000887159"/>
    </source>
</evidence>
<reference evidence="1" key="1">
    <citation type="submission" date="2020-08" db="EMBL/GenBank/DDBJ databases">
        <title>Multicomponent nature underlies the extraordinary mechanical properties of spider dragline silk.</title>
        <authorList>
            <person name="Kono N."/>
            <person name="Nakamura H."/>
            <person name="Mori M."/>
            <person name="Yoshida Y."/>
            <person name="Ohtoshi R."/>
            <person name="Malay A.D."/>
            <person name="Moran D.A.P."/>
            <person name="Tomita M."/>
            <person name="Numata K."/>
            <person name="Arakawa K."/>
        </authorList>
    </citation>
    <scope>NUCLEOTIDE SEQUENCE</scope>
</reference>
<dbReference type="AlphaFoldDB" id="A0A8X6UVR4"/>
<dbReference type="EMBL" id="BMAU01021073">
    <property type="protein sequence ID" value="GFX89608.1"/>
    <property type="molecule type" value="Genomic_DNA"/>
</dbReference>
<gene>
    <name evidence="1" type="ORF">TNCV_73011</name>
</gene>
<accession>A0A8X6UVR4</accession>
<keyword evidence="2" id="KW-1185">Reference proteome</keyword>
<sequence length="92" mass="10565">MIRFCFPRMKTNAASCHPAGLRVGRQVVKNHNMTGSGRPSSLPTEIYMVRLEEMIQNDRWLTLRENSSELGLSYGSMQFIVSHVMRYSRTVT</sequence>
<protein>
    <submittedName>
        <fullName evidence="1">Uncharacterized protein</fullName>
    </submittedName>
</protein>
<organism evidence="1 2">
    <name type="scientific">Trichonephila clavipes</name>
    <name type="common">Golden silk orbweaver</name>
    <name type="synonym">Nephila clavipes</name>
    <dbReference type="NCBI Taxonomy" id="2585209"/>
    <lineage>
        <taxon>Eukaryota</taxon>
        <taxon>Metazoa</taxon>
        <taxon>Ecdysozoa</taxon>
        <taxon>Arthropoda</taxon>
        <taxon>Chelicerata</taxon>
        <taxon>Arachnida</taxon>
        <taxon>Araneae</taxon>
        <taxon>Araneomorphae</taxon>
        <taxon>Entelegynae</taxon>
        <taxon>Araneoidea</taxon>
        <taxon>Nephilidae</taxon>
        <taxon>Trichonephila</taxon>
    </lineage>
</organism>
<proteinExistence type="predicted"/>
<evidence type="ECO:0000313" key="1">
    <source>
        <dbReference type="EMBL" id="GFX89608.1"/>
    </source>
</evidence>
<dbReference type="Proteomes" id="UP000887159">
    <property type="component" value="Unassembled WGS sequence"/>
</dbReference>
<name>A0A8X6UVR4_TRICX</name>
<comment type="caution">
    <text evidence="1">The sequence shown here is derived from an EMBL/GenBank/DDBJ whole genome shotgun (WGS) entry which is preliminary data.</text>
</comment>